<reference evidence="1 2" key="2">
    <citation type="journal article" date="2022" name="Mol. Ecol. Resour.">
        <title>The genomes of chicory, endive, great burdock and yacon provide insights into Asteraceae paleo-polyploidization history and plant inulin production.</title>
        <authorList>
            <person name="Fan W."/>
            <person name="Wang S."/>
            <person name="Wang H."/>
            <person name="Wang A."/>
            <person name="Jiang F."/>
            <person name="Liu H."/>
            <person name="Zhao H."/>
            <person name="Xu D."/>
            <person name="Zhang Y."/>
        </authorList>
    </citation>
    <scope>NUCLEOTIDE SEQUENCE [LARGE SCALE GENOMIC DNA]</scope>
    <source>
        <strain evidence="2">cv. Yunnan</strain>
        <tissue evidence="1">Leaves</tissue>
    </source>
</reference>
<evidence type="ECO:0000313" key="2">
    <source>
        <dbReference type="Proteomes" id="UP001056120"/>
    </source>
</evidence>
<keyword evidence="2" id="KW-1185">Reference proteome</keyword>
<name>A0ACB9EQZ1_9ASTR</name>
<reference evidence="2" key="1">
    <citation type="journal article" date="2022" name="Mol. Ecol. Resour.">
        <title>The genomes of chicory, endive, great burdock and yacon provide insights into Asteraceae palaeo-polyploidization history and plant inulin production.</title>
        <authorList>
            <person name="Fan W."/>
            <person name="Wang S."/>
            <person name="Wang H."/>
            <person name="Wang A."/>
            <person name="Jiang F."/>
            <person name="Liu H."/>
            <person name="Zhao H."/>
            <person name="Xu D."/>
            <person name="Zhang Y."/>
        </authorList>
    </citation>
    <scope>NUCLEOTIDE SEQUENCE [LARGE SCALE GENOMIC DNA]</scope>
    <source>
        <strain evidence="2">cv. Yunnan</strain>
    </source>
</reference>
<evidence type="ECO:0000313" key="1">
    <source>
        <dbReference type="EMBL" id="KAI3760872.1"/>
    </source>
</evidence>
<dbReference type="EMBL" id="CM042034">
    <property type="protein sequence ID" value="KAI3760872.1"/>
    <property type="molecule type" value="Genomic_DNA"/>
</dbReference>
<organism evidence="1 2">
    <name type="scientific">Smallanthus sonchifolius</name>
    <dbReference type="NCBI Taxonomy" id="185202"/>
    <lineage>
        <taxon>Eukaryota</taxon>
        <taxon>Viridiplantae</taxon>
        <taxon>Streptophyta</taxon>
        <taxon>Embryophyta</taxon>
        <taxon>Tracheophyta</taxon>
        <taxon>Spermatophyta</taxon>
        <taxon>Magnoliopsida</taxon>
        <taxon>eudicotyledons</taxon>
        <taxon>Gunneridae</taxon>
        <taxon>Pentapetalae</taxon>
        <taxon>asterids</taxon>
        <taxon>campanulids</taxon>
        <taxon>Asterales</taxon>
        <taxon>Asteraceae</taxon>
        <taxon>Asteroideae</taxon>
        <taxon>Heliantheae alliance</taxon>
        <taxon>Millerieae</taxon>
        <taxon>Smallanthus</taxon>
    </lineage>
</organism>
<comment type="caution">
    <text evidence="1">The sequence shown here is derived from an EMBL/GenBank/DDBJ whole genome shotgun (WGS) entry which is preliminary data.</text>
</comment>
<accession>A0ACB9EQZ1</accession>
<protein>
    <submittedName>
        <fullName evidence="1">Uncharacterized protein</fullName>
    </submittedName>
</protein>
<dbReference type="Proteomes" id="UP001056120">
    <property type="component" value="Linkage Group LG17"/>
</dbReference>
<proteinExistence type="predicted"/>
<gene>
    <name evidence="1" type="ORF">L1987_51273</name>
</gene>
<sequence length="167" mass="18615">MTIGTGKPVKEKRPRNNNQTIVDEKSPLLPTKNSEEAGFEFNGASFTGDVLSGTTSDGIHHAGVLQGWFGEHWWNGRFFVLLVTTLVIFAPLASLKRIDSLRNRYGIASKWDKVLSVFMIVLAVFSNVVAVYSDTLALGNVVLITSWLNRKQEPWEQANDVNQESCF</sequence>